<feature type="domain" description="Protein kinase" evidence="10">
    <location>
        <begin position="50"/>
        <end position="398"/>
    </location>
</feature>
<dbReference type="Proteomes" id="UP000179179">
    <property type="component" value="Unassembled WGS sequence"/>
</dbReference>
<dbReference type="GO" id="GO:0005737">
    <property type="term" value="C:cytoplasm"/>
    <property type="evidence" value="ECO:0007669"/>
    <property type="project" value="TreeGrafter"/>
</dbReference>
<feature type="binding site" evidence="9">
    <location>
        <position position="79"/>
    </location>
    <ligand>
        <name>ATP</name>
        <dbReference type="ChEBI" id="CHEBI:30616"/>
    </ligand>
</feature>
<dbReference type="InterPro" id="IPR017441">
    <property type="entry name" value="Protein_kinase_ATP_BS"/>
</dbReference>
<proteinExistence type="predicted"/>
<dbReference type="Gene3D" id="1.10.510.10">
    <property type="entry name" value="Transferase(Phosphotransferase) domain 1"/>
    <property type="match status" value="1"/>
</dbReference>
<dbReference type="AlphaFoldDB" id="A0A1F7ZS21"/>
<dbReference type="SMART" id="SM00220">
    <property type="entry name" value="S_TKc"/>
    <property type="match status" value="1"/>
</dbReference>
<dbReference type="Pfam" id="PF00069">
    <property type="entry name" value="Pkinase"/>
    <property type="match status" value="1"/>
</dbReference>
<dbReference type="InterPro" id="IPR051334">
    <property type="entry name" value="SRPK"/>
</dbReference>
<dbReference type="PANTHER" id="PTHR47634">
    <property type="entry name" value="PROTEIN KINASE DOMAIN-CONTAINING PROTEIN-RELATED"/>
    <property type="match status" value="1"/>
</dbReference>
<keyword evidence="2" id="KW-0723">Serine/threonine-protein kinase</keyword>
<dbReference type="InterPro" id="IPR011009">
    <property type="entry name" value="Kinase-like_dom_sf"/>
</dbReference>
<evidence type="ECO:0000256" key="5">
    <source>
        <dbReference type="ARBA" id="ARBA00022777"/>
    </source>
</evidence>
<dbReference type="PROSITE" id="PS50011">
    <property type="entry name" value="PROTEIN_KINASE_DOM"/>
    <property type="match status" value="1"/>
</dbReference>
<comment type="caution">
    <text evidence="11">The sequence shown here is derived from an EMBL/GenBank/DDBJ whole genome shotgun (WGS) entry which is preliminary data.</text>
</comment>
<protein>
    <recommendedName>
        <fullName evidence="1">non-specific serine/threonine protein kinase</fullName>
        <ecNumber evidence="1">2.7.11.1</ecNumber>
    </recommendedName>
</protein>
<dbReference type="GO" id="GO:0000245">
    <property type="term" value="P:spliceosomal complex assembly"/>
    <property type="evidence" value="ECO:0007669"/>
    <property type="project" value="TreeGrafter"/>
</dbReference>
<dbReference type="EC" id="2.7.11.1" evidence="1"/>
<dbReference type="Gene3D" id="3.30.200.20">
    <property type="entry name" value="Phosphorylase Kinase, domain 1"/>
    <property type="match status" value="1"/>
</dbReference>
<accession>A0A1F7ZS21</accession>
<evidence type="ECO:0000256" key="8">
    <source>
        <dbReference type="ARBA" id="ARBA00048679"/>
    </source>
</evidence>
<dbReference type="OrthoDB" id="5979581at2759"/>
<dbReference type="SUPFAM" id="SSF56112">
    <property type="entry name" value="Protein kinase-like (PK-like)"/>
    <property type="match status" value="1"/>
</dbReference>
<comment type="catalytic activity">
    <reaction evidence="8">
        <text>L-seryl-[protein] + ATP = O-phospho-L-seryl-[protein] + ADP + H(+)</text>
        <dbReference type="Rhea" id="RHEA:17989"/>
        <dbReference type="Rhea" id="RHEA-COMP:9863"/>
        <dbReference type="Rhea" id="RHEA-COMP:11604"/>
        <dbReference type="ChEBI" id="CHEBI:15378"/>
        <dbReference type="ChEBI" id="CHEBI:29999"/>
        <dbReference type="ChEBI" id="CHEBI:30616"/>
        <dbReference type="ChEBI" id="CHEBI:83421"/>
        <dbReference type="ChEBI" id="CHEBI:456216"/>
        <dbReference type="EC" id="2.7.11.1"/>
    </reaction>
</comment>
<dbReference type="EMBL" id="LYCR01000093">
    <property type="protein sequence ID" value="OGM42246.1"/>
    <property type="molecule type" value="Genomic_DNA"/>
</dbReference>
<evidence type="ECO:0000256" key="6">
    <source>
        <dbReference type="ARBA" id="ARBA00022840"/>
    </source>
</evidence>
<dbReference type="InterPro" id="IPR000719">
    <property type="entry name" value="Prot_kinase_dom"/>
</dbReference>
<evidence type="ECO:0000313" key="12">
    <source>
        <dbReference type="Proteomes" id="UP000179179"/>
    </source>
</evidence>
<keyword evidence="4 9" id="KW-0547">Nucleotide-binding</keyword>
<evidence type="ECO:0000256" key="9">
    <source>
        <dbReference type="PROSITE-ProRule" id="PRU10141"/>
    </source>
</evidence>
<dbReference type="PANTHER" id="PTHR47634:SF9">
    <property type="entry name" value="PROTEIN KINASE DOMAIN-CONTAINING PROTEIN-RELATED"/>
    <property type="match status" value="1"/>
</dbReference>
<dbReference type="GO" id="GO:0004674">
    <property type="term" value="F:protein serine/threonine kinase activity"/>
    <property type="evidence" value="ECO:0007669"/>
    <property type="project" value="UniProtKB-KW"/>
</dbReference>
<keyword evidence="5" id="KW-0418">Kinase</keyword>
<gene>
    <name evidence="11" type="ORF">ABOM_009051</name>
</gene>
<evidence type="ECO:0000256" key="7">
    <source>
        <dbReference type="ARBA" id="ARBA00047899"/>
    </source>
</evidence>
<dbReference type="STRING" id="109264.A0A1F7ZS21"/>
<dbReference type="GO" id="GO:0050684">
    <property type="term" value="P:regulation of mRNA processing"/>
    <property type="evidence" value="ECO:0007669"/>
    <property type="project" value="TreeGrafter"/>
</dbReference>
<comment type="catalytic activity">
    <reaction evidence="7">
        <text>L-threonyl-[protein] + ATP = O-phospho-L-threonyl-[protein] + ADP + H(+)</text>
        <dbReference type="Rhea" id="RHEA:46608"/>
        <dbReference type="Rhea" id="RHEA-COMP:11060"/>
        <dbReference type="Rhea" id="RHEA-COMP:11605"/>
        <dbReference type="ChEBI" id="CHEBI:15378"/>
        <dbReference type="ChEBI" id="CHEBI:30013"/>
        <dbReference type="ChEBI" id="CHEBI:30616"/>
        <dbReference type="ChEBI" id="CHEBI:61977"/>
        <dbReference type="ChEBI" id="CHEBI:456216"/>
        <dbReference type="EC" id="2.7.11.1"/>
    </reaction>
</comment>
<organism evidence="11 12">
    <name type="scientific">Aspergillus bombycis</name>
    <dbReference type="NCBI Taxonomy" id="109264"/>
    <lineage>
        <taxon>Eukaryota</taxon>
        <taxon>Fungi</taxon>
        <taxon>Dikarya</taxon>
        <taxon>Ascomycota</taxon>
        <taxon>Pezizomycotina</taxon>
        <taxon>Eurotiomycetes</taxon>
        <taxon>Eurotiomycetidae</taxon>
        <taxon>Eurotiales</taxon>
        <taxon>Aspergillaceae</taxon>
        <taxon>Aspergillus</taxon>
    </lineage>
</organism>
<name>A0A1F7ZS21_9EURO</name>
<evidence type="ECO:0000256" key="1">
    <source>
        <dbReference type="ARBA" id="ARBA00012513"/>
    </source>
</evidence>
<reference evidence="11 12" key="1">
    <citation type="journal article" date="2016" name="Genome Biol. Evol.">
        <title>Draft genome sequence of an aflatoxigenic Aspergillus species, A. bombycis.</title>
        <authorList>
            <person name="Moore G.G."/>
            <person name="Mack B.M."/>
            <person name="Beltz S.B."/>
            <person name="Gilbert M.K."/>
        </authorList>
    </citation>
    <scope>NUCLEOTIDE SEQUENCE [LARGE SCALE GENOMIC DNA]</scope>
    <source>
        <strain evidence="12">NRRL 26010</strain>
    </source>
</reference>
<evidence type="ECO:0000313" key="11">
    <source>
        <dbReference type="EMBL" id="OGM42246.1"/>
    </source>
</evidence>
<keyword evidence="12" id="KW-1185">Reference proteome</keyword>
<sequence>MASRTFSISGGDANSPIFEYHPIEGVERLEKYQPGGYHPISIGDELQARYRVVHKLGYGTYSTTWLCRDEKSDIYVVVKVGTGDSDPQEAAVLDLLNNTSPPLSNHPGRGMVPLIKDRFVLHGPNGTHPCYIMTPARCSVSGSKDGSYKRLFQADTARSLIAQLVLAVEYTHATGVVTFTLAMLSCAFRPILTTSQSKGCITHMPNVPSTAILPMWLGKPCEEFSVSEAQLLLSDFGEAYLPFTGNRCESRTPLAFAPPEARFEPERNLSFSSDIWTLACAIWLILGQRPLFEDILATQDDITAEQVDVLGRLPSEWWEKWNERLEYFNEDGEPNEDRDVRSWDDRFETHIQRPRRKAGISEFGLEERTAVIDMLRSMLSFQPEARLTAQDVLKCDWMVRWALPEYKKMFMNNAPK</sequence>
<dbReference type="GeneID" id="34452441"/>
<evidence type="ECO:0000256" key="2">
    <source>
        <dbReference type="ARBA" id="ARBA00022527"/>
    </source>
</evidence>
<evidence type="ECO:0000256" key="4">
    <source>
        <dbReference type="ARBA" id="ARBA00022741"/>
    </source>
</evidence>
<keyword evidence="3" id="KW-0808">Transferase</keyword>
<keyword evidence="6 9" id="KW-0067">ATP-binding</keyword>
<evidence type="ECO:0000259" key="10">
    <source>
        <dbReference type="PROSITE" id="PS50011"/>
    </source>
</evidence>
<dbReference type="PROSITE" id="PS00107">
    <property type="entry name" value="PROTEIN_KINASE_ATP"/>
    <property type="match status" value="1"/>
</dbReference>
<dbReference type="RefSeq" id="XP_022385963.1">
    <property type="nucleotide sequence ID" value="XM_022536179.1"/>
</dbReference>
<dbReference type="GO" id="GO:0005524">
    <property type="term" value="F:ATP binding"/>
    <property type="evidence" value="ECO:0007669"/>
    <property type="project" value="UniProtKB-UniRule"/>
</dbReference>
<evidence type="ECO:0000256" key="3">
    <source>
        <dbReference type="ARBA" id="ARBA00022679"/>
    </source>
</evidence>
<dbReference type="GO" id="GO:0005634">
    <property type="term" value="C:nucleus"/>
    <property type="evidence" value="ECO:0007669"/>
    <property type="project" value="TreeGrafter"/>
</dbReference>